<evidence type="ECO:0000259" key="10">
    <source>
        <dbReference type="PROSITE" id="PS50109"/>
    </source>
</evidence>
<organism evidence="12 13">
    <name type="scientific">Paenibacillus thermoaerophilus</name>
    <dbReference type="NCBI Taxonomy" id="1215385"/>
    <lineage>
        <taxon>Bacteria</taxon>
        <taxon>Bacillati</taxon>
        <taxon>Bacillota</taxon>
        <taxon>Bacilli</taxon>
        <taxon>Bacillales</taxon>
        <taxon>Paenibacillaceae</taxon>
        <taxon>Paenibacillus</taxon>
    </lineage>
</organism>
<dbReference type="SUPFAM" id="SSF55785">
    <property type="entry name" value="PYP-like sensor domain (PAS domain)"/>
    <property type="match status" value="1"/>
</dbReference>
<evidence type="ECO:0000256" key="2">
    <source>
        <dbReference type="ARBA" id="ARBA00012438"/>
    </source>
</evidence>
<dbReference type="InterPro" id="IPR036890">
    <property type="entry name" value="HATPase_C_sf"/>
</dbReference>
<evidence type="ECO:0000259" key="11">
    <source>
        <dbReference type="PROSITE" id="PS50112"/>
    </source>
</evidence>
<dbReference type="PANTHER" id="PTHR43065:SF10">
    <property type="entry name" value="PEROXIDE STRESS-ACTIVATED HISTIDINE KINASE MAK3"/>
    <property type="match status" value="1"/>
</dbReference>
<evidence type="ECO:0000256" key="5">
    <source>
        <dbReference type="ARBA" id="ARBA00022741"/>
    </source>
</evidence>
<proteinExistence type="predicted"/>
<dbReference type="GO" id="GO:0005524">
    <property type="term" value="F:ATP binding"/>
    <property type="evidence" value="ECO:0007669"/>
    <property type="project" value="UniProtKB-KW"/>
</dbReference>
<dbReference type="InterPro" id="IPR036097">
    <property type="entry name" value="HisK_dim/P_sf"/>
</dbReference>
<dbReference type="InterPro" id="IPR000014">
    <property type="entry name" value="PAS"/>
</dbReference>
<dbReference type="EC" id="2.7.13.3" evidence="2"/>
<evidence type="ECO:0000256" key="6">
    <source>
        <dbReference type="ARBA" id="ARBA00022777"/>
    </source>
</evidence>
<keyword evidence="8" id="KW-0902">Two-component regulatory system</keyword>
<dbReference type="SUPFAM" id="SSF47384">
    <property type="entry name" value="Homodimeric domain of signal transducing histidine kinase"/>
    <property type="match status" value="1"/>
</dbReference>
<dbReference type="CDD" id="cd00082">
    <property type="entry name" value="HisKA"/>
    <property type="match status" value="1"/>
</dbReference>
<sequence length="423" mass="47272">MELLIRGDWIPAERYTLHHVNCGADGVFYLLWIYEPSNQHSGKLLLHRFADEMIRHFSMGVLLINADFCLVDISETACRILGFERDQVVGLPMDEVFAGVPPEHRLVQRSLLDGVVHRNHAVSWTNDADRYELLLDSNLLLNEFGGIEGAYVLFKDVTNLRSLEQQVQRSDRLAMIGQIAAGTAHEIRNPLTSIRGFLQMLNRNFQEAGQQKESQYTSIMLTEIDRINELVNEFLLLGKSKDVVFSAIDVQHTLAEIMPIIRNQALLHGIDVEYKRAERMPLVIANGEMLKQVFINICKNGIEAMASGGVLTVQERVDAAQGMVYVEIHDQGPGIPPYLVDKIFDPFFTTKEEGTGLGLAVCQRIIHDIGGVIRVASKGYGTTFYVGIPYGEAAPGDDEPGRRRAEKTAETPDPVSQMKALDV</sequence>
<dbReference type="InterPro" id="IPR035965">
    <property type="entry name" value="PAS-like_dom_sf"/>
</dbReference>
<dbReference type="InterPro" id="IPR004358">
    <property type="entry name" value="Sig_transdc_His_kin-like_C"/>
</dbReference>
<reference evidence="13" key="1">
    <citation type="journal article" date="2019" name="Int. J. Syst. Evol. Microbiol.">
        <title>The Global Catalogue of Microorganisms (GCM) 10K type strain sequencing project: providing services to taxonomists for standard genome sequencing and annotation.</title>
        <authorList>
            <consortium name="The Broad Institute Genomics Platform"/>
            <consortium name="The Broad Institute Genome Sequencing Center for Infectious Disease"/>
            <person name="Wu L."/>
            <person name="Ma J."/>
        </authorList>
    </citation>
    <scope>NUCLEOTIDE SEQUENCE [LARGE SCALE GENOMIC DNA]</scope>
    <source>
        <strain evidence="13">JCM 18657</strain>
    </source>
</reference>
<dbReference type="InterPro" id="IPR003661">
    <property type="entry name" value="HisK_dim/P_dom"/>
</dbReference>
<keyword evidence="5" id="KW-0547">Nucleotide-binding</keyword>
<dbReference type="Gene3D" id="3.30.450.20">
    <property type="entry name" value="PAS domain"/>
    <property type="match status" value="1"/>
</dbReference>
<accession>A0ABW2V6M0</accession>
<feature type="domain" description="Histidine kinase" evidence="10">
    <location>
        <begin position="182"/>
        <end position="392"/>
    </location>
</feature>
<evidence type="ECO:0000256" key="8">
    <source>
        <dbReference type="ARBA" id="ARBA00023012"/>
    </source>
</evidence>
<dbReference type="CDD" id="cd00130">
    <property type="entry name" value="PAS"/>
    <property type="match status" value="1"/>
</dbReference>
<feature type="domain" description="PAS" evidence="11">
    <location>
        <begin position="52"/>
        <end position="119"/>
    </location>
</feature>
<keyword evidence="3" id="KW-0597">Phosphoprotein</keyword>
<gene>
    <name evidence="12" type="ORF">ACFQWB_13140</name>
</gene>
<feature type="compositionally biased region" description="Basic and acidic residues" evidence="9">
    <location>
        <begin position="399"/>
        <end position="410"/>
    </location>
</feature>
<dbReference type="Gene3D" id="3.30.565.10">
    <property type="entry name" value="Histidine kinase-like ATPase, C-terminal domain"/>
    <property type="match status" value="1"/>
</dbReference>
<evidence type="ECO:0000256" key="7">
    <source>
        <dbReference type="ARBA" id="ARBA00022840"/>
    </source>
</evidence>
<dbReference type="RefSeq" id="WP_246068222.1">
    <property type="nucleotide sequence ID" value="NZ_JBHTGQ010000030.1"/>
</dbReference>
<evidence type="ECO:0000256" key="3">
    <source>
        <dbReference type="ARBA" id="ARBA00022553"/>
    </source>
</evidence>
<dbReference type="PROSITE" id="PS50112">
    <property type="entry name" value="PAS"/>
    <property type="match status" value="1"/>
</dbReference>
<name>A0ABW2V6M0_9BACL</name>
<dbReference type="Proteomes" id="UP001596528">
    <property type="component" value="Unassembled WGS sequence"/>
</dbReference>
<dbReference type="PROSITE" id="PS50109">
    <property type="entry name" value="HIS_KIN"/>
    <property type="match status" value="1"/>
</dbReference>
<keyword evidence="13" id="KW-1185">Reference proteome</keyword>
<evidence type="ECO:0000256" key="1">
    <source>
        <dbReference type="ARBA" id="ARBA00000085"/>
    </source>
</evidence>
<dbReference type="InterPro" id="IPR005467">
    <property type="entry name" value="His_kinase_dom"/>
</dbReference>
<keyword evidence="4" id="KW-0808">Transferase</keyword>
<evidence type="ECO:0000313" key="12">
    <source>
        <dbReference type="EMBL" id="MFC7750866.1"/>
    </source>
</evidence>
<dbReference type="Pfam" id="PF00512">
    <property type="entry name" value="HisKA"/>
    <property type="match status" value="1"/>
</dbReference>
<dbReference type="SMART" id="SM00387">
    <property type="entry name" value="HATPase_c"/>
    <property type="match status" value="1"/>
</dbReference>
<dbReference type="SMART" id="SM00091">
    <property type="entry name" value="PAS"/>
    <property type="match status" value="1"/>
</dbReference>
<dbReference type="EMBL" id="JBHTGQ010000030">
    <property type="protein sequence ID" value="MFC7750866.1"/>
    <property type="molecule type" value="Genomic_DNA"/>
</dbReference>
<dbReference type="InterPro" id="IPR003594">
    <property type="entry name" value="HATPase_dom"/>
</dbReference>
<evidence type="ECO:0000256" key="9">
    <source>
        <dbReference type="SAM" id="MobiDB-lite"/>
    </source>
</evidence>
<keyword evidence="6" id="KW-0418">Kinase</keyword>
<feature type="region of interest" description="Disordered" evidence="9">
    <location>
        <begin position="393"/>
        <end position="423"/>
    </location>
</feature>
<dbReference type="SMART" id="SM00388">
    <property type="entry name" value="HisKA"/>
    <property type="match status" value="1"/>
</dbReference>
<dbReference type="SUPFAM" id="SSF55874">
    <property type="entry name" value="ATPase domain of HSP90 chaperone/DNA topoisomerase II/histidine kinase"/>
    <property type="match status" value="1"/>
</dbReference>
<evidence type="ECO:0000256" key="4">
    <source>
        <dbReference type="ARBA" id="ARBA00022679"/>
    </source>
</evidence>
<dbReference type="Pfam" id="PF13426">
    <property type="entry name" value="PAS_9"/>
    <property type="match status" value="1"/>
</dbReference>
<keyword evidence="7 12" id="KW-0067">ATP-binding</keyword>
<dbReference type="Pfam" id="PF02518">
    <property type="entry name" value="HATPase_c"/>
    <property type="match status" value="1"/>
</dbReference>
<comment type="catalytic activity">
    <reaction evidence="1">
        <text>ATP + protein L-histidine = ADP + protein N-phospho-L-histidine.</text>
        <dbReference type="EC" id="2.7.13.3"/>
    </reaction>
</comment>
<comment type="caution">
    <text evidence="12">The sequence shown here is derived from an EMBL/GenBank/DDBJ whole genome shotgun (WGS) entry which is preliminary data.</text>
</comment>
<dbReference type="Gene3D" id="1.10.287.130">
    <property type="match status" value="1"/>
</dbReference>
<dbReference type="PANTHER" id="PTHR43065">
    <property type="entry name" value="SENSOR HISTIDINE KINASE"/>
    <property type="match status" value="1"/>
</dbReference>
<protein>
    <recommendedName>
        <fullName evidence="2">histidine kinase</fullName>
        <ecNumber evidence="2">2.7.13.3</ecNumber>
    </recommendedName>
</protein>
<evidence type="ECO:0000313" key="13">
    <source>
        <dbReference type="Proteomes" id="UP001596528"/>
    </source>
</evidence>
<dbReference type="PRINTS" id="PR00344">
    <property type="entry name" value="BCTRLSENSOR"/>
</dbReference>